<keyword evidence="2" id="KW-1185">Reference proteome</keyword>
<gene>
    <name evidence="1" type="primary">ptsP</name>
    <name evidence="1" type="ORF">FRZ06_02310</name>
</gene>
<organism evidence="1 2">
    <name type="scientific">Anoxybacterium hadale</name>
    <dbReference type="NCBI Taxonomy" id="3408580"/>
    <lineage>
        <taxon>Bacteria</taxon>
        <taxon>Bacillati</taxon>
        <taxon>Bacillota</taxon>
        <taxon>Clostridia</taxon>
        <taxon>Peptostreptococcales</taxon>
        <taxon>Anaerovoracaceae</taxon>
        <taxon>Anoxybacterium</taxon>
    </lineage>
</organism>
<evidence type="ECO:0000313" key="2">
    <source>
        <dbReference type="Proteomes" id="UP000594014"/>
    </source>
</evidence>
<dbReference type="EC" id="2.7.3.9" evidence="1"/>
<reference evidence="1" key="1">
    <citation type="submission" date="2019-08" db="EMBL/GenBank/DDBJ databases">
        <title>Genome sequence of Clostridiales bacterium MT110.</title>
        <authorList>
            <person name="Cao J."/>
        </authorList>
    </citation>
    <scope>NUCLEOTIDE SEQUENCE</scope>
    <source>
        <strain evidence="1">MT110</strain>
    </source>
</reference>
<accession>A0ACD1A7C2</accession>
<proteinExistence type="predicted"/>
<name>A0ACD1A7C2_9FIRM</name>
<evidence type="ECO:0000313" key="1">
    <source>
        <dbReference type="EMBL" id="QOX62271.1"/>
    </source>
</evidence>
<dbReference type="EMBL" id="CP042469">
    <property type="protein sequence ID" value="QOX62271.1"/>
    <property type="molecule type" value="Genomic_DNA"/>
</dbReference>
<keyword evidence="1" id="KW-0808">Transferase</keyword>
<protein>
    <submittedName>
        <fullName evidence="1">Phosphoenolpyruvate--protein phosphotransferase</fullName>
        <ecNumber evidence="1">2.7.3.9</ecNumber>
    </submittedName>
</protein>
<dbReference type="Proteomes" id="UP000594014">
    <property type="component" value="Chromosome"/>
</dbReference>
<sequence length="581" mass="64738">MMIYKGTPAAPGIAVGNVLKYCTNWIEPEERTIPEKEIKLGLARFEDVKVRVHQELTELVALISQQDSQQAEIFEAQKDILDDNEMNAEILEEVNEKRYSPEYALSLVFGRYAAMLDRAKNPVIRERAADIRDVRNRFLNCWFDRRNTSLTELREPVIVAAHDLLPSETAGLNKEYVLGIAGEVGGSTSHTAILARGLGIPAVLGIENLLSLIEDDQQIVLDGLKGELILSSSETVKATYQERAQCYGNRRRESDAFEHITGRTADGERVDILMNLAAPDDEILSREPIVDGVGLFRTEFLYLGKNKLPDERESYLAYQKVLKTFGHKPVTIRTMDIGGDKCLDCLSLPQETNPFLGLRAIRLCLKDRDLFRVQLRAVLRAGTDGNLQIMLPMISNLEEIIQVKKILSEVKAELAEGGEAFAANPQLGIMIEVPSIALIADLAAEETDFASIGTNDLCQYLMAADRLNPDVVECYQSFHPALFRLIAQVKEAYHLRGKPVSVCGSMAGNPMFAAVLIGLGIRKLSMDVTEVGEMKRFLSLLTTEHAQKLADRVLTLPTAQSVEEYLQEQMELLGYSSYYAI</sequence>